<proteinExistence type="predicted"/>
<evidence type="ECO:0000313" key="1">
    <source>
        <dbReference type="EMBL" id="SIA10825.1"/>
    </source>
</evidence>
<reference evidence="1 2" key="1">
    <citation type="submission" date="2016-11" db="EMBL/GenBank/DDBJ databases">
        <authorList>
            <consortium name="Pathogen Informatics"/>
        </authorList>
    </citation>
    <scope>NUCLEOTIDE SEQUENCE [LARGE SCALE GENOMIC DNA]</scope>
    <source>
        <strain evidence="1 2">104</strain>
    </source>
</reference>
<comment type="caution">
    <text evidence="1">The sequence shown here is derived from an EMBL/GenBank/DDBJ whole genome shotgun (WGS) entry which is preliminary data.</text>
</comment>
<accession>A0AB38CSS4</accession>
<dbReference type="AlphaFoldDB" id="A0AB38CSS4"/>
<name>A0AB38CSS4_9MYCO</name>
<dbReference type="RefSeq" id="WP_016894252.1">
    <property type="nucleotide sequence ID" value="NZ_FSFL01000026.1"/>
</dbReference>
<evidence type="ECO:0000313" key="2">
    <source>
        <dbReference type="Proteomes" id="UP000185210"/>
    </source>
</evidence>
<protein>
    <recommendedName>
        <fullName evidence="3">Minor tail protein</fullName>
    </recommendedName>
</protein>
<dbReference type="EMBL" id="FSHM01000001">
    <property type="protein sequence ID" value="SIA10825.1"/>
    <property type="molecule type" value="Genomic_DNA"/>
</dbReference>
<sequence length="302" mass="34865">MSQYLTLDIIGRTGTPWRVMGPGRGQRNIILSPKCMPIFDLPVETRWVTNSFGQRYQDYRFKKHTFPLTFVSYHCDKYTWANVITEFGWEFDFDGETILRFTGPDGVRDKFVRKESNSTVFQTMQWEGRDPFLTGAGSEQFTLSAELPFYVGKPVVQEMHSENARGWFEFDFINEGDVPDWARWTLTEDADWEVPDSSWGSPMLGRPEEDYGRTVPIPAIDIRDGGLEADSDPRQQTLISEKATLVQGRWKGLDLRYPLPAGLHEKATIRFTNNTNPDGAHCRLTIPQWYSRPFSKPFKLAR</sequence>
<evidence type="ECO:0008006" key="3">
    <source>
        <dbReference type="Google" id="ProtNLM"/>
    </source>
</evidence>
<gene>
    <name evidence="1" type="ORF">SAMEA2070301_00263</name>
</gene>
<dbReference type="Proteomes" id="UP000185210">
    <property type="component" value="Unassembled WGS sequence"/>
</dbReference>
<organism evidence="1 2">
    <name type="scientific">Mycobacteroides abscessus subsp. abscessus</name>
    <dbReference type="NCBI Taxonomy" id="1185650"/>
    <lineage>
        <taxon>Bacteria</taxon>
        <taxon>Bacillati</taxon>
        <taxon>Actinomycetota</taxon>
        <taxon>Actinomycetes</taxon>
        <taxon>Mycobacteriales</taxon>
        <taxon>Mycobacteriaceae</taxon>
        <taxon>Mycobacteroides</taxon>
        <taxon>Mycobacteroides abscessus</taxon>
    </lineage>
</organism>